<feature type="compositionally biased region" description="Polar residues" evidence="7">
    <location>
        <begin position="1"/>
        <end position="11"/>
    </location>
</feature>
<feature type="region of interest" description="Disordered" evidence="7">
    <location>
        <begin position="1"/>
        <end position="27"/>
    </location>
</feature>
<feature type="transmembrane region" description="Helical" evidence="8">
    <location>
        <begin position="398"/>
        <end position="417"/>
    </location>
</feature>
<feature type="transmembrane region" description="Helical" evidence="8">
    <location>
        <begin position="300"/>
        <end position="333"/>
    </location>
</feature>
<accession>A0A6A5UZ57</accession>
<dbReference type="PANTHER" id="PTHR43791:SF63">
    <property type="entry name" value="HIGH AFFINITY CYSTEINE TRANSPORTER"/>
    <property type="match status" value="1"/>
</dbReference>
<evidence type="ECO:0000313" key="11">
    <source>
        <dbReference type="Proteomes" id="UP000800036"/>
    </source>
</evidence>
<feature type="transmembrane region" description="Helical" evidence="8">
    <location>
        <begin position="171"/>
        <end position="191"/>
    </location>
</feature>
<dbReference type="GO" id="GO:0033229">
    <property type="term" value="F:cysteine transmembrane transporter activity"/>
    <property type="evidence" value="ECO:0007669"/>
    <property type="project" value="TreeGrafter"/>
</dbReference>
<sequence length="526" mass="58262">MQSKEISQETTATHRVEDSKSTVDTLEQAYPPAPEKVALHAQDGDEETARYASQRGHIDEATNKRLFWKINKRILIIMLVTYFCQSLDKGTLGFSSIMGIKTDAHLTGQDYPWLGTILYMGILAGEYPQNFLLQKLPVGKFLATNVFLWGTVVTCSAASKTFGSLMAVRFLLGFFESCVQPTFIILTTMWYTREEQTLLTSLWYSMTGVQLMVGGLIAYGVSHYKGGVIFSWQLLFLILGCCTVAWSAVIFFILPDSPMRAKGFTEEEKVMLVERVRHNETGIQNRKYKRYQVVEAFTDSFVWCCVALILVCNLVIGGLGVFSNLIIAAFGFTVLQTQLLNIAQGAVTIIVMLGSAYLAQKTGQTCLIMVIWTIPAIIGTGVILGIKPTSSNAGGLLIAFYCTQFFLAQGNMIISLVSRNIAGQTKKGITLTLTFVGWSVGNMIAPQLFQTNDAPRYTHGFIAHLCIYGVYLLIVVLTRVILMRRNAQKRQASAAAAGTDGENAVSHDLAFQDLTDLENPNFRYVY</sequence>
<evidence type="ECO:0000313" key="10">
    <source>
        <dbReference type="EMBL" id="KAF1970024.1"/>
    </source>
</evidence>
<evidence type="ECO:0000256" key="6">
    <source>
        <dbReference type="ARBA" id="ARBA00037968"/>
    </source>
</evidence>
<dbReference type="InterPro" id="IPR020846">
    <property type="entry name" value="MFS_dom"/>
</dbReference>
<protein>
    <submittedName>
        <fullName evidence="10">MFS general substrate transporter</fullName>
    </submittedName>
</protein>
<dbReference type="InterPro" id="IPR036259">
    <property type="entry name" value="MFS_trans_sf"/>
</dbReference>
<dbReference type="PANTHER" id="PTHR43791">
    <property type="entry name" value="PERMEASE-RELATED"/>
    <property type="match status" value="1"/>
</dbReference>
<proteinExistence type="inferred from homology"/>
<dbReference type="Pfam" id="PF07690">
    <property type="entry name" value="MFS_1"/>
    <property type="match status" value="1"/>
</dbReference>
<evidence type="ECO:0000259" key="9">
    <source>
        <dbReference type="PROSITE" id="PS50850"/>
    </source>
</evidence>
<dbReference type="SUPFAM" id="SSF103473">
    <property type="entry name" value="MFS general substrate transporter"/>
    <property type="match status" value="1"/>
</dbReference>
<feature type="transmembrane region" description="Helical" evidence="8">
    <location>
        <begin position="111"/>
        <end position="129"/>
    </location>
</feature>
<organism evidence="10 11">
    <name type="scientific">Bimuria novae-zelandiae CBS 107.79</name>
    <dbReference type="NCBI Taxonomy" id="1447943"/>
    <lineage>
        <taxon>Eukaryota</taxon>
        <taxon>Fungi</taxon>
        <taxon>Dikarya</taxon>
        <taxon>Ascomycota</taxon>
        <taxon>Pezizomycotina</taxon>
        <taxon>Dothideomycetes</taxon>
        <taxon>Pleosporomycetidae</taxon>
        <taxon>Pleosporales</taxon>
        <taxon>Massarineae</taxon>
        <taxon>Didymosphaeriaceae</taxon>
        <taxon>Bimuria</taxon>
    </lineage>
</organism>
<feature type="transmembrane region" description="Helical" evidence="8">
    <location>
        <begin position="203"/>
        <end position="222"/>
    </location>
</feature>
<keyword evidence="4 8" id="KW-1133">Transmembrane helix</keyword>
<evidence type="ECO:0000256" key="5">
    <source>
        <dbReference type="ARBA" id="ARBA00023136"/>
    </source>
</evidence>
<dbReference type="GO" id="GO:0016020">
    <property type="term" value="C:membrane"/>
    <property type="evidence" value="ECO:0007669"/>
    <property type="project" value="UniProtKB-SubCell"/>
</dbReference>
<dbReference type="InterPro" id="IPR011701">
    <property type="entry name" value="MFS"/>
</dbReference>
<dbReference type="EMBL" id="ML976704">
    <property type="protein sequence ID" value="KAF1970024.1"/>
    <property type="molecule type" value="Genomic_DNA"/>
</dbReference>
<keyword evidence="5 8" id="KW-0472">Membrane</keyword>
<evidence type="ECO:0000256" key="8">
    <source>
        <dbReference type="SAM" id="Phobius"/>
    </source>
</evidence>
<feature type="transmembrane region" description="Helical" evidence="8">
    <location>
        <begin position="141"/>
        <end position="159"/>
    </location>
</feature>
<evidence type="ECO:0000256" key="4">
    <source>
        <dbReference type="ARBA" id="ARBA00022989"/>
    </source>
</evidence>
<evidence type="ECO:0000256" key="7">
    <source>
        <dbReference type="SAM" id="MobiDB-lite"/>
    </source>
</evidence>
<keyword evidence="3 8" id="KW-0812">Transmembrane</keyword>
<evidence type="ECO:0000256" key="3">
    <source>
        <dbReference type="ARBA" id="ARBA00022692"/>
    </source>
</evidence>
<feature type="transmembrane region" description="Helical" evidence="8">
    <location>
        <begin position="74"/>
        <end position="99"/>
    </location>
</feature>
<feature type="transmembrane region" description="Helical" evidence="8">
    <location>
        <begin position="366"/>
        <end position="386"/>
    </location>
</feature>
<reference evidence="10" key="1">
    <citation type="journal article" date="2020" name="Stud. Mycol.">
        <title>101 Dothideomycetes genomes: a test case for predicting lifestyles and emergence of pathogens.</title>
        <authorList>
            <person name="Haridas S."/>
            <person name="Albert R."/>
            <person name="Binder M."/>
            <person name="Bloem J."/>
            <person name="Labutti K."/>
            <person name="Salamov A."/>
            <person name="Andreopoulos B."/>
            <person name="Baker S."/>
            <person name="Barry K."/>
            <person name="Bills G."/>
            <person name="Bluhm B."/>
            <person name="Cannon C."/>
            <person name="Castanera R."/>
            <person name="Culley D."/>
            <person name="Daum C."/>
            <person name="Ezra D."/>
            <person name="Gonzalez J."/>
            <person name="Henrissat B."/>
            <person name="Kuo A."/>
            <person name="Liang C."/>
            <person name="Lipzen A."/>
            <person name="Lutzoni F."/>
            <person name="Magnuson J."/>
            <person name="Mondo S."/>
            <person name="Nolan M."/>
            <person name="Ohm R."/>
            <person name="Pangilinan J."/>
            <person name="Park H.-J."/>
            <person name="Ramirez L."/>
            <person name="Alfaro M."/>
            <person name="Sun H."/>
            <person name="Tritt A."/>
            <person name="Yoshinaga Y."/>
            <person name="Zwiers L.-H."/>
            <person name="Turgeon B."/>
            <person name="Goodwin S."/>
            <person name="Spatafora J."/>
            <person name="Crous P."/>
            <person name="Grigoriev I."/>
        </authorList>
    </citation>
    <scope>NUCLEOTIDE SEQUENCE</scope>
    <source>
        <strain evidence="10">CBS 107.79</strain>
    </source>
</reference>
<keyword evidence="11" id="KW-1185">Reference proteome</keyword>
<comment type="subcellular location">
    <subcellularLocation>
        <location evidence="1">Membrane</location>
        <topology evidence="1">Multi-pass membrane protein</topology>
    </subcellularLocation>
</comment>
<name>A0A6A5UZ57_9PLEO</name>
<comment type="similarity">
    <text evidence="6">Belongs to the major facilitator superfamily. Allantoate permease family.</text>
</comment>
<feature type="transmembrane region" description="Helical" evidence="8">
    <location>
        <begin position="461"/>
        <end position="482"/>
    </location>
</feature>
<gene>
    <name evidence="10" type="ORF">BU23DRAFT_582343</name>
</gene>
<evidence type="ECO:0000256" key="2">
    <source>
        <dbReference type="ARBA" id="ARBA00022448"/>
    </source>
</evidence>
<feature type="compositionally biased region" description="Basic and acidic residues" evidence="7">
    <location>
        <begin position="12"/>
        <end position="21"/>
    </location>
</feature>
<dbReference type="AlphaFoldDB" id="A0A6A5UZ57"/>
<dbReference type="Proteomes" id="UP000800036">
    <property type="component" value="Unassembled WGS sequence"/>
</dbReference>
<dbReference type="Gene3D" id="1.20.1250.20">
    <property type="entry name" value="MFS general substrate transporter like domains"/>
    <property type="match status" value="2"/>
</dbReference>
<dbReference type="FunFam" id="1.20.1250.20:FF:000064">
    <property type="entry name" value="MFS allantoate transporter"/>
    <property type="match status" value="1"/>
</dbReference>
<dbReference type="PROSITE" id="PS50850">
    <property type="entry name" value="MFS"/>
    <property type="match status" value="1"/>
</dbReference>
<keyword evidence="2" id="KW-0813">Transport</keyword>
<evidence type="ECO:0000256" key="1">
    <source>
        <dbReference type="ARBA" id="ARBA00004141"/>
    </source>
</evidence>
<feature type="transmembrane region" description="Helical" evidence="8">
    <location>
        <begin position="234"/>
        <end position="254"/>
    </location>
</feature>
<feature type="transmembrane region" description="Helical" evidence="8">
    <location>
        <begin position="429"/>
        <end position="449"/>
    </location>
</feature>
<feature type="transmembrane region" description="Helical" evidence="8">
    <location>
        <begin position="339"/>
        <end position="359"/>
    </location>
</feature>
<dbReference type="OrthoDB" id="6730379at2759"/>
<feature type="domain" description="Major facilitator superfamily (MFS) profile" evidence="9">
    <location>
        <begin position="74"/>
        <end position="487"/>
    </location>
</feature>